<accession>A0AB39J2E5</accession>
<evidence type="ECO:0000256" key="1">
    <source>
        <dbReference type="SAM" id="MobiDB-lite"/>
    </source>
</evidence>
<feature type="region of interest" description="Disordered" evidence="1">
    <location>
        <begin position="243"/>
        <end position="275"/>
    </location>
</feature>
<reference evidence="2" key="1">
    <citation type="submission" date="2024-07" db="EMBL/GenBank/DDBJ databases">
        <authorList>
            <person name="Wang K."/>
            <person name="Liang S."/>
            <person name="Wang S."/>
        </authorList>
    </citation>
    <scope>NUCLEOTIDE SEQUENCE</scope>
    <source>
        <strain evidence="2">KW1</strain>
    </source>
</reference>
<evidence type="ECO:0000313" key="2">
    <source>
        <dbReference type="EMBL" id="XDL62822.1"/>
    </source>
</evidence>
<sequence length="578" mass="64052">MTRVEDIHTALNSRLNTAESVPLNTEGKENIHRLILGKVLKMLGDDTALVQIGSTKIKAQLAAQLKADSFYWFQLEQEGGGSLSKLRPVQQFDQDPKTLKDAAAKLLEGLSLKNGLEQMLTATAFLKEKPVINEAELKTAVKWIEQLQGADIKKGLQALLFALKKDLPIQQGVLQSILAMKSPSALHQDVTALLDRLTQLPKQSEATQALTQAVRTVVNAETTVHAEKLLSVLLGAKEGQTKQGESLQQVQPHVNPAQQTKQSQPTAIQQGRQADTVNQNSVQQLLSPKQLPLQQIERILTSITKQGTDGQQQLDVKQLTSLVQAVQQAGPQADAKAAVLQREFPFLSKTEANALAKAIQQTEPALSNKTDVLDLLMTMKKAIGVRDEIGMLKLLEKGSQDVKSQELHQLKMVLNDARQADVPEPVKKEVDQLFHRLNGQLLVHQENQTVSQMMVSYPLFSKHSVQDLTFILKGHKKKDGSIDISQCRLMFYLNMENLEETLIDCTIQQKVMSITVETAHELQGTINPMIPAVRENLNALGYSLTGITAKKREEPIDPSDFLDEHFHKISEKGLDLRV</sequence>
<proteinExistence type="predicted"/>
<protein>
    <submittedName>
        <fullName evidence="2">Glycosyltransferase</fullName>
    </submittedName>
</protein>
<organism evidence="2">
    <name type="scientific">Bacillus aerius</name>
    <dbReference type="NCBI Taxonomy" id="293388"/>
    <lineage>
        <taxon>Bacteria</taxon>
        <taxon>Bacillati</taxon>
        <taxon>Bacillota</taxon>
        <taxon>Bacilli</taxon>
        <taxon>Bacillales</taxon>
        <taxon>Bacillaceae</taxon>
        <taxon>Bacillus</taxon>
    </lineage>
</organism>
<name>A0AB39J2E5_9BACI</name>
<dbReference type="EMBL" id="CP162911">
    <property type="protein sequence ID" value="XDL62822.1"/>
    <property type="molecule type" value="Genomic_DNA"/>
</dbReference>
<gene>
    <name evidence="2" type="ORF">AB4922_07725</name>
</gene>
<dbReference type="RefSeq" id="WP_138825735.1">
    <property type="nucleotide sequence ID" value="NZ_CP162911.1"/>
</dbReference>
<dbReference type="AlphaFoldDB" id="A0AB39J2E5"/>